<proteinExistence type="predicted"/>
<keyword evidence="3" id="KW-1185">Reference proteome</keyword>
<accession>A0A9X1MS32</accession>
<evidence type="ECO:0000313" key="2">
    <source>
        <dbReference type="EMBL" id="MCC9631599.1"/>
    </source>
</evidence>
<keyword evidence="1" id="KW-0472">Membrane</keyword>
<dbReference type="EMBL" id="JAJKFT010000010">
    <property type="protein sequence ID" value="MCC9631599.1"/>
    <property type="molecule type" value="Genomic_DNA"/>
</dbReference>
<gene>
    <name evidence="2" type="ORF">LOC68_24650</name>
</gene>
<keyword evidence="1" id="KW-1133">Transmembrane helix</keyword>
<reference evidence="2" key="1">
    <citation type="submission" date="2021-11" db="EMBL/GenBank/DDBJ databases">
        <title>Genome sequence.</title>
        <authorList>
            <person name="Sun Q."/>
        </authorList>
    </citation>
    <scope>NUCLEOTIDE SEQUENCE</scope>
    <source>
        <strain evidence="2">JC732</strain>
    </source>
</reference>
<comment type="caution">
    <text evidence="2">The sequence shown here is derived from an EMBL/GenBank/DDBJ whole genome shotgun (WGS) entry which is preliminary data.</text>
</comment>
<evidence type="ECO:0000256" key="1">
    <source>
        <dbReference type="SAM" id="Phobius"/>
    </source>
</evidence>
<dbReference type="RefSeq" id="WP_230223858.1">
    <property type="nucleotide sequence ID" value="NZ_JAJKFT010000010.1"/>
</dbReference>
<feature type="transmembrane region" description="Helical" evidence="1">
    <location>
        <begin position="100"/>
        <end position="119"/>
    </location>
</feature>
<sequence length="134" mass="15114">MKKYFAELQPTKLILWCYLVWYFAIVLQHFEPSPELWLSSVGIAILIGFALNLAAAQRDQALDRWVIFRLYLFPFCVSSYSALIKGKGFFLLFPTEPKPLLIGVAACCAFLGLVGVVKVSHGPTLEEQRGDENE</sequence>
<organism evidence="2 3">
    <name type="scientific">Blastopirellula sediminis</name>
    <dbReference type="NCBI Taxonomy" id="2894196"/>
    <lineage>
        <taxon>Bacteria</taxon>
        <taxon>Pseudomonadati</taxon>
        <taxon>Planctomycetota</taxon>
        <taxon>Planctomycetia</taxon>
        <taxon>Pirellulales</taxon>
        <taxon>Pirellulaceae</taxon>
        <taxon>Blastopirellula</taxon>
    </lineage>
</organism>
<dbReference type="AlphaFoldDB" id="A0A9X1MS32"/>
<evidence type="ECO:0000313" key="3">
    <source>
        <dbReference type="Proteomes" id="UP001139103"/>
    </source>
</evidence>
<protein>
    <submittedName>
        <fullName evidence="2">Uncharacterized protein</fullName>
    </submittedName>
</protein>
<name>A0A9X1MS32_9BACT</name>
<feature type="transmembrane region" description="Helical" evidence="1">
    <location>
        <begin position="66"/>
        <end position="84"/>
    </location>
</feature>
<feature type="transmembrane region" description="Helical" evidence="1">
    <location>
        <begin position="12"/>
        <end position="30"/>
    </location>
</feature>
<keyword evidence="1" id="KW-0812">Transmembrane</keyword>
<feature type="transmembrane region" description="Helical" evidence="1">
    <location>
        <begin position="36"/>
        <end position="54"/>
    </location>
</feature>
<dbReference type="Proteomes" id="UP001139103">
    <property type="component" value="Unassembled WGS sequence"/>
</dbReference>